<dbReference type="EMBL" id="JASPKZ010007562">
    <property type="protein sequence ID" value="KAJ9583613.1"/>
    <property type="molecule type" value="Genomic_DNA"/>
</dbReference>
<evidence type="ECO:0000256" key="13">
    <source>
        <dbReference type="SAM" id="Coils"/>
    </source>
</evidence>
<comment type="caution">
    <text evidence="16">The sequence shown here is derived from an EMBL/GenBank/DDBJ whole genome shotgun (WGS) entry which is preliminary data.</text>
</comment>
<feature type="non-terminal residue" evidence="16">
    <location>
        <position position="1"/>
    </location>
</feature>
<dbReference type="Pfam" id="PF16026">
    <property type="entry name" value="MIEAP"/>
    <property type="match status" value="1"/>
</dbReference>
<proteinExistence type="inferred from homology"/>
<gene>
    <name evidence="16" type="ORF">L9F63_022057</name>
</gene>
<dbReference type="GO" id="GO:0005759">
    <property type="term" value="C:mitochondrial matrix"/>
    <property type="evidence" value="ECO:0007669"/>
    <property type="project" value="UniProtKB-SubCell"/>
</dbReference>
<evidence type="ECO:0000313" key="17">
    <source>
        <dbReference type="Proteomes" id="UP001233999"/>
    </source>
</evidence>
<organism evidence="16 17">
    <name type="scientific">Diploptera punctata</name>
    <name type="common">Pacific beetle cockroach</name>
    <dbReference type="NCBI Taxonomy" id="6984"/>
    <lineage>
        <taxon>Eukaryota</taxon>
        <taxon>Metazoa</taxon>
        <taxon>Ecdysozoa</taxon>
        <taxon>Arthropoda</taxon>
        <taxon>Hexapoda</taxon>
        <taxon>Insecta</taxon>
        <taxon>Pterygota</taxon>
        <taxon>Neoptera</taxon>
        <taxon>Polyneoptera</taxon>
        <taxon>Dictyoptera</taxon>
        <taxon>Blattodea</taxon>
        <taxon>Blaberoidea</taxon>
        <taxon>Blaberidae</taxon>
        <taxon>Diplopterinae</taxon>
        <taxon>Diploptera</taxon>
    </lineage>
</organism>
<feature type="region of interest" description="Disordered" evidence="14">
    <location>
        <begin position="1"/>
        <end position="29"/>
    </location>
</feature>
<protein>
    <recommendedName>
        <fullName evidence="5">Mitochondria-eating protein</fullName>
    </recommendedName>
    <alternativeName>
        <fullName evidence="12">Spermatogenesis-associated protein 18</fullName>
    </alternativeName>
</protein>
<sequence length="320" mass="35787">WAPLRSSSKSSSVRSDSPPNSLLNEANVREGSTSSCGVVTCCQECHSRATLQVMPPGNEEELTILRREVETLQTELRIANTRLQDSERQFQERLASLPAASSKSMETPPSDNNNMAENLVRCYGNLYAAARVDALDALDNLLQLKDADELKSKILFSVIVLAFRSAQSLLTLKKDHIRRILHLPPPPAPGSPQLYPVDPIAAELEKSVAIYLRRTVDKFDLTKNVEEVCCQIWATLYDYPCLKTCSGLVQYVKDAVRLAWGLVNQTPPFILEYEQRTLRRDVHVRFHSSNPESDQIRTYLWPALLEGTGGPCVHKAVVIT</sequence>
<evidence type="ECO:0000256" key="1">
    <source>
        <dbReference type="ARBA" id="ARBA00004294"/>
    </source>
</evidence>
<evidence type="ECO:0000256" key="10">
    <source>
        <dbReference type="ARBA" id="ARBA00023128"/>
    </source>
</evidence>
<feature type="coiled-coil region" evidence="13">
    <location>
        <begin position="62"/>
        <end position="89"/>
    </location>
</feature>
<keyword evidence="10" id="KW-0496">Mitochondrion</keyword>
<evidence type="ECO:0000256" key="11">
    <source>
        <dbReference type="ARBA" id="ARBA00023136"/>
    </source>
</evidence>
<evidence type="ECO:0000256" key="7">
    <source>
        <dbReference type="ARBA" id="ARBA00022787"/>
    </source>
</evidence>
<keyword evidence="8 13" id="KW-0175">Coiled coil</keyword>
<dbReference type="GO" id="GO:0005741">
    <property type="term" value="C:mitochondrial outer membrane"/>
    <property type="evidence" value="ECO:0007669"/>
    <property type="project" value="UniProtKB-SubCell"/>
</dbReference>
<evidence type="ECO:0000313" key="16">
    <source>
        <dbReference type="EMBL" id="KAJ9583613.1"/>
    </source>
</evidence>
<reference evidence="16" key="2">
    <citation type="submission" date="2023-05" db="EMBL/GenBank/DDBJ databases">
        <authorList>
            <person name="Fouks B."/>
        </authorList>
    </citation>
    <scope>NUCLEOTIDE SEQUENCE</scope>
    <source>
        <strain evidence="16">Stay&amp;Tobe</strain>
        <tissue evidence="16">Testes</tissue>
    </source>
</reference>
<evidence type="ECO:0000259" key="15">
    <source>
        <dbReference type="Pfam" id="PF16026"/>
    </source>
</evidence>
<evidence type="ECO:0000256" key="6">
    <source>
        <dbReference type="ARBA" id="ARBA00022490"/>
    </source>
</evidence>
<evidence type="ECO:0000256" key="8">
    <source>
        <dbReference type="ARBA" id="ARBA00023054"/>
    </source>
</evidence>
<keyword evidence="9" id="KW-0446">Lipid-binding</keyword>
<keyword evidence="17" id="KW-1185">Reference proteome</keyword>
<evidence type="ECO:0000256" key="12">
    <source>
        <dbReference type="ARBA" id="ARBA00032687"/>
    </source>
</evidence>
<evidence type="ECO:0000256" key="4">
    <source>
        <dbReference type="ARBA" id="ARBA00008233"/>
    </source>
</evidence>
<reference evidence="16" key="1">
    <citation type="journal article" date="2023" name="IScience">
        <title>Live-bearing cockroach genome reveals convergent evolutionary mechanisms linked to viviparity in insects and beyond.</title>
        <authorList>
            <person name="Fouks B."/>
            <person name="Harrison M.C."/>
            <person name="Mikhailova A.A."/>
            <person name="Marchal E."/>
            <person name="English S."/>
            <person name="Carruthers M."/>
            <person name="Jennings E.C."/>
            <person name="Chiamaka E.L."/>
            <person name="Frigard R.A."/>
            <person name="Pippel M."/>
            <person name="Attardo G.M."/>
            <person name="Benoit J.B."/>
            <person name="Bornberg-Bauer E."/>
            <person name="Tobe S.S."/>
        </authorList>
    </citation>
    <scope>NUCLEOTIDE SEQUENCE</scope>
    <source>
        <strain evidence="16">Stay&amp;Tobe</strain>
    </source>
</reference>
<feature type="compositionally biased region" description="Low complexity" evidence="14">
    <location>
        <begin position="1"/>
        <end position="21"/>
    </location>
</feature>
<keyword evidence="7" id="KW-1000">Mitochondrion outer membrane</keyword>
<comment type="subcellular location">
    <subcellularLocation>
        <location evidence="3">Cytoplasm</location>
    </subcellularLocation>
    <subcellularLocation>
        <location evidence="2">Mitochondrion matrix</location>
    </subcellularLocation>
    <subcellularLocation>
        <location evidence="1">Mitochondrion outer membrane</location>
    </subcellularLocation>
</comment>
<evidence type="ECO:0000256" key="5">
    <source>
        <dbReference type="ARBA" id="ARBA00019863"/>
    </source>
</evidence>
<dbReference type="GO" id="GO:0035695">
    <property type="term" value="P:mitophagy by internal vacuole formation"/>
    <property type="evidence" value="ECO:0007669"/>
    <property type="project" value="TreeGrafter"/>
</dbReference>
<feature type="domain" description="Mitochondria-eating protein C-terminal" evidence="15">
    <location>
        <begin position="117"/>
        <end position="320"/>
    </location>
</feature>
<comment type="similarity">
    <text evidence="4">Belongs to the MIEAP family.</text>
</comment>
<dbReference type="PANTHER" id="PTHR21771:SF1">
    <property type="entry name" value="MITOCHONDRIA-EATING PROTEIN"/>
    <property type="match status" value="1"/>
</dbReference>
<name>A0AAD7ZPN9_DIPPU</name>
<evidence type="ECO:0000256" key="14">
    <source>
        <dbReference type="SAM" id="MobiDB-lite"/>
    </source>
</evidence>
<evidence type="ECO:0000256" key="3">
    <source>
        <dbReference type="ARBA" id="ARBA00004496"/>
    </source>
</evidence>
<dbReference type="Proteomes" id="UP001233999">
    <property type="component" value="Unassembled WGS sequence"/>
</dbReference>
<accession>A0AAD7ZPN9</accession>
<evidence type="ECO:0000256" key="9">
    <source>
        <dbReference type="ARBA" id="ARBA00023121"/>
    </source>
</evidence>
<dbReference type="PANTHER" id="PTHR21771">
    <property type="entry name" value="MITOCHONDRIA-EATING PROTEIN-RELATED"/>
    <property type="match status" value="1"/>
</dbReference>
<evidence type="ECO:0000256" key="2">
    <source>
        <dbReference type="ARBA" id="ARBA00004305"/>
    </source>
</evidence>
<dbReference type="GO" id="GO:0008289">
    <property type="term" value="F:lipid binding"/>
    <property type="evidence" value="ECO:0007669"/>
    <property type="project" value="UniProtKB-KW"/>
</dbReference>
<dbReference type="AlphaFoldDB" id="A0AAD7ZPN9"/>
<keyword evidence="6" id="KW-0963">Cytoplasm</keyword>
<dbReference type="GO" id="GO:0035694">
    <property type="term" value="P:mitochondrial protein catabolic process"/>
    <property type="evidence" value="ECO:0007669"/>
    <property type="project" value="InterPro"/>
</dbReference>
<dbReference type="InterPro" id="IPR031981">
    <property type="entry name" value="MIEAP_C"/>
</dbReference>
<keyword evidence="11" id="KW-0472">Membrane</keyword>
<feature type="compositionally biased region" description="Polar residues" evidence="14">
    <location>
        <begin position="99"/>
        <end position="113"/>
    </location>
</feature>
<dbReference type="InterPro" id="IPR026169">
    <property type="entry name" value="MIEAP"/>
</dbReference>
<feature type="region of interest" description="Disordered" evidence="14">
    <location>
        <begin position="90"/>
        <end position="113"/>
    </location>
</feature>